<protein>
    <submittedName>
        <fullName evidence="1">Uncharacterized protein</fullName>
    </submittedName>
</protein>
<sequence>MRSVKRENEAFEQLMNIKFEFNDTRITERRQFEENVHDKKKYQKEYKRMMIAAKNHESFEVNINDDSEVQYAFTQVLRYIRKTSSSEYKPTVYGYDMNNNCRMFNLSKEVNFEDLLKCILGEITIESYCSDSDPALIGLDFVPVRFEVKFIHMKKKEGKTEFIKNFDGEEVVIESIDDYRGAPEGAFFPNINLLDSLSLTRYQIYDNINKQNYRDNCFVYVCIQSGVFTDEEVYKLRTMMLTRSIPNKKITQIAEQMKCHFVVNKIDEKRDSRHMQQQSIDTRKNKNVKADRVVQLLLYKEHYMIDMQETLPISKYYIEHKTEIDEQFSHKPVTKRQLIKNKKGETSTSPSLATVLTTMFKCEFFREINQCEQGILET</sequence>
<comment type="caution">
    <text evidence="1">The sequence shown here is derived from an EMBL/GenBank/DDBJ whole genome shotgun (WGS) entry which is preliminary data.</text>
</comment>
<reference evidence="1 2" key="1">
    <citation type="submission" date="2024-04" db="EMBL/GenBank/DDBJ databases">
        <title>Tritrichomonas musculus Genome.</title>
        <authorList>
            <person name="Alves-Ferreira E."/>
            <person name="Grigg M."/>
            <person name="Lorenzi H."/>
            <person name="Galac M."/>
        </authorList>
    </citation>
    <scope>NUCLEOTIDE SEQUENCE [LARGE SCALE GENOMIC DNA]</scope>
    <source>
        <strain evidence="1 2">EAF2021</strain>
    </source>
</reference>
<dbReference type="Proteomes" id="UP001470230">
    <property type="component" value="Unassembled WGS sequence"/>
</dbReference>
<name>A0ABR2JWY4_9EUKA</name>
<gene>
    <name evidence="1" type="ORF">M9Y10_045786</name>
</gene>
<proteinExistence type="predicted"/>
<dbReference type="EMBL" id="JAPFFF010000009">
    <property type="protein sequence ID" value="KAK8883138.1"/>
    <property type="molecule type" value="Genomic_DNA"/>
</dbReference>
<evidence type="ECO:0000313" key="1">
    <source>
        <dbReference type="EMBL" id="KAK8883138.1"/>
    </source>
</evidence>
<accession>A0ABR2JWY4</accession>
<evidence type="ECO:0000313" key="2">
    <source>
        <dbReference type="Proteomes" id="UP001470230"/>
    </source>
</evidence>
<organism evidence="1 2">
    <name type="scientific">Tritrichomonas musculus</name>
    <dbReference type="NCBI Taxonomy" id="1915356"/>
    <lineage>
        <taxon>Eukaryota</taxon>
        <taxon>Metamonada</taxon>
        <taxon>Parabasalia</taxon>
        <taxon>Tritrichomonadida</taxon>
        <taxon>Tritrichomonadidae</taxon>
        <taxon>Tritrichomonas</taxon>
    </lineage>
</organism>
<keyword evidence="2" id="KW-1185">Reference proteome</keyword>